<keyword evidence="8" id="KW-1185">Reference proteome</keyword>
<accession>A0A5C7EUT5</accession>
<feature type="domain" description="ABC transmembrane type-2" evidence="6">
    <location>
        <begin position="22"/>
        <end position="253"/>
    </location>
</feature>
<name>A0A5C7EUT5_9PROT</name>
<evidence type="ECO:0000256" key="5">
    <source>
        <dbReference type="RuleBase" id="RU361157"/>
    </source>
</evidence>
<dbReference type="PANTHER" id="PTHR43229">
    <property type="entry name" value="NODULATION PROTEIN J"/>
    <property type="match status" value="1"/>
</dbReference>
<comment type="similarity">
    <text evidence="5">Belongs to the ABC-2 integral membrane protein family.</text>
</comment>
<evidence type="ECO:0000256" key="1">
    <source>
        <dbReference type="ARBA" id="ARBA00004141"/>
    </source>
</evidence>
<comment type="subcellular location">
    <subcellularLocation>
        <location evidence="5">Cell inner membrane</location>
        <topology evidence="5">Multi-pass membrane protein</topology>
    </subcellularLocation>
    <subcellularLocation>
        <location evidence="1">Membrane</location>
        <topology evidence="1">Multi-pass membrane protein</topology>
    </subcellularLocation>
</comment>
<proteinExistence type="inferred from homology"/>
<dbReference type="PROSITE" id="PS51012">
    <property type="entry name" value="ABC_TM2"/>
    <property type="match status" value="1"/>
</dbReference>
<dbReference type="PANTHER" id="PTHR43229:SF2">
    <property type="entry name" value="NODULATION PROTEIN J"/>
    <property type="match status" value="1"/>
</dbReference>
<dbReference type="InterPro" id="IPR013525">
    <property type="entry name" value="ABC2_TM"/>
</dbReference>
<dbReference type="RefSeq" id="WP_147799049.1">
    <property type="nucleotide sequence ID" value="NZ_VPFL01000005.1"/>
</dbReference>
<keyword evidence="4 5" id="KW-0472">Membrane</keyword>
<dbReference type="PRINTS" id="PR00164">
    <property type="entry name" value="ABC2TRNSPORT"/>
</dbReference>
<dbReference type="InterPro" id="IPR051784">
    <property type="entry name" value="Nod_factor_ABC_transporter"/>
</dbReference>
<dbReference type="GO" id="GO:0140359">
    <property type="term" value="F:ABC-type transporter activity"/>
    <property type="evidence" value="ECO:0007669"/>
    <property type="project" value="InterPro"/>
</dbReference>
<gene>
    <name evidence="7" type="ORF">FR698_04800</name>
</gene>
<dbReference type="EMBL" id="VPFL01000005">
    <property type="protein sequence ID" value="TXF12557.1"/>
    <property type="molecule type" value="Genomic_DNA"/>
</dbReference>
<dbReference type="Pfam" id="PF01061">
    <property type="entry name" value="ABC2_membrane"/>
    <property type="match status" value="1"/>
</dbReference>
<dbReference type="InParanoid" id="A0A5C7EUT5"/>
<sequence length="268" mass="28670">MIVRPLHAVLERELIKLFRQRTRLLSAMVRPLIWLFVIGAGFDAMLGRSEAQSYQYFLVPGVTGMAILFGAMLAALATVYDKESGVMRMLIIAPLRHAWIVAAKAISAAIAALIQALLLLALLGLLGYLSRGVDPAMLAAGLLATAAACAALGMLVAAFTRTLDNYAVIMNLVIFPVFFLSGALYPVSTLPEPLRIAALVNPYTYGVDLLKHGMLANAGSTLAPDFSPGVDLAVLGAFTLAALALACWRFSRDSAYEPLIHALARKRS</sequence>
<dbReference type="GO" id="GO:0043190">
    <property type="term" value="C:ATP-binding cassette (ABC) transporter complex"/>
    <property type="evidence" value="ECO:0007669"/>
    <property type="project" value="InterPro"/>
</dbReference>
<evidence type="ECO:0000256" key="3">
    <source>
        <dbReference type="ARBA" id="ARBA00022989"/>
    </source>
</evidence>
<feature type="transmembrane region" description="Helical" evidence="5">
    <location>
        <begin position="166"/>
        <end position="185"/>
    </location>
</feature>
<dbReference type="OrthoDB" id="9255971at2"/>
<feature type="transmembrane region" description="Helical" evidence="5">
    <location>
        <begin position="232"/>
        <end position="251"/>
    </location>
</feature>
<comment type="caution">
    <text evidence="7">The sequence shown here is derived from an EMBL/GenBank/DDBJ whole genome shotgun (WGS) entry which is preliminary data.</text>
</comment>
<organism evidence="7 8">
    <name type="scientific">Pelomicrobium methylotrophicum</name>
    <dbReference type="NCBI Taxonomy" id="2602750"/>
    <lineage>
        <taxon>Bacteria</taxon>
        <taxon>Pseudomonadati</taxon>
        <taxon>Pseudomonadota</taxon>
        <taxon>Hydrogenophilia</taxon>
        <taxon>Hydrogenophilia incertae sedis</taxon>
        <taxon>Pelomicrobium</taxon>
    </lineage>
</organism>
<evidence type="ECO:0000313" key="8">
    <source>
        <dbReference type="Proteomes" id="UP000321201"/>
    </source>
</evidence>
<feature type="transmembrane region" description="Helical" evidence="5">
    <location>
        <begin position="54"/>
        <end position="80"/>
    </location>
</feature>
<keyword evidence="5" id="KW-0813">Transport</keyword>
<dbReference type="InterPro" id="IPR000412">
    <property type="entry name" value="ABC_2_transport"/>
</dbReference>
<dbReference type="AlphaFoldDB" id="A0A5C7EUT5"/>
<keyword evidence="2 5" id="KW-0812">Transmembrane</keyword>
<feature type="transmembrane region" description="Helical" evidence="5">
    <location>
        <begin position="24"/>
        <end position="42"/>
    </location>
</feature>
<evidence type="ECO:0000256" key="2">
    <source>
        <dbReference type="ARBA" id="ARBA00022692"/>
    </source>
</evidence>
<evidence type="ECO:0000259" key="6">
    <source>
        <dbReference type="PROSITE" id="PS51012"/>
    </source>
</evidence>
<dbReference type="PIRSF" id="PIRSF006648">
    <property type="entry name" value="DrrB"/>
    <property type="match status" value="1"/>
</dbReference>
<keyword evidence="3 5" id="KW-1133">Transmembrane helix</keyword>
<dbReference type="InterPro" id="IPR047817">
    <property type="entry name" value="ABC2_TM_bact-type"/>
</dbReference>
<feature type="transmembrane region" description="Helical" evidence="5">
    <location>
        <begin position="101"/>
        <end position="130"/>
    </location>
</feature>
<keyword evidence="5" id="KW-1003">Cell membrane</keyword>
<reference evidence="7 8" key="1">
    <citation type="submission" date="2019-08" db="EMBL/GenBank/DDBJ databases">
        <title>Pelomicrobium methylotrophicum gen. nov., sp. nov. a moderately thermophilic, facultatively anaerobic, lithoautotrophic and methylotrophic bacterium isolated from a terrestrial mud volcano.</title>
        <authorList>
            <person name="Slobodkina G.B."/>
            <person name="Merkel A.Y."/>
            <person name="Slobodkin A.I."/>
        </authorList>
    </citation>
    <scope>NUCLEOTIDE SEQUENCE [LARGE SCALE GENOMIC DNA]</scope>
    <source>
        <strain evidence="7 8">SM250</strain>
    </source>
</reference>
<protein>
    <recommendedName>
        <fullName evidence="5">Transport permease protein</fullName>
    </recommendedName>
</protein>
<feature type="transmembrane region" description="Helical" evidence="5">
    <location>
        <begin position="136"/>
        <end position="159"/>
    </location>
</feature>
<evidence type="ECO:0000313" key="7">
    <source>
        <dbReference type="EMBL" id="TXF12557.1"/>
    </source>
</evidence>
<dbReference type="Proteomes" id="UP000321201">
    <property type="component" value="Unassembled WGS sequence"/>
</dbReference>
<evidence type="ECO:0000256" key="4">
    <source>
        <dbReference type="ARBA" id="ARBA00023136"/>
    </source>
</evidence>